<dbReference type="EMBL" id="JBHSPH010000008">
    <property type="protein sequence ID" value="MFC5863995.1"/>
    <property type="molecule type" value="Genomic_DNA"/>
</dbReference>
<dbReference type="Proteomes" id="UP001596091">
    <property type="component" value="Unassembled WGS sequence"/>
</dbReference>
<comment type="caution">
    <text evidence="1">The sequence shown here is derived from an EMBL/GenBank/DDBJ whole genome shotgun (WGS) entry which is preliminary data.</text>
</comment>
<dbReference type="Pfam" id="PF13620">
    <property type="entry name" value="CarboxypepD_reg"/>
    <property type="match status" value="1"/>
</dbReference>
<evidence type="ECO:0000313" key="2">
    <source>
        <dbReference type="Proteomes" id="UP001596091"/>
    </source>
</evidence>
<proteinExistence type="predicted"/>
<dbReference type="SUPFAM" id="SSF49478">
    <property type="entry name" value="Cna protein B-type domain"/>
    <property type="match status" value="1"/>
</dbReference>
<protein>
    <submittedName>
        <fullName evidence="1">Carboxypeptidase-like regulatory domain-containing protein</fullName>
    </submittedName>
</protein>
<dbReference type="RefSeq" id="WP_263341118.1">
    <property type="nucleotide sequence ID" value="NZ_JAGSYH010000006.1"/>
</dbReference>
<sequence>MSQKKLLASLTVSNPCTESWDAMQGDARSRHCAHCDKDVHNLATMSPKAIEDLVIQTGGKFCGRVTRRFDESLVTLEGIHPKTEKTAKLAGFAASLLIAVGSTTALAKTAEEGNQTNQAILTGTVLAPNGSVPVGKAQVMLTTNSGVVVTTTADENGAFRLSANPGTYTIAIRQNLVVGRRILAVTLHEGLQILQPTRTHVGEMVGSNGETYALMGIMDAKIGFSFRGAIRHPVSYLKYLARKI</sequence>
<reference evidence="2" key="1">
    <citation type="journal article" date="2019" name="Int. J. Syst. Evol. Microbiol.">
        <title>The Global Catalogue of Microorganisms (GCM) 10K type strain sequencing project: providing services to taxonomists for standard genome sequencing and annotation.</title>
        <authorList>
            <consortium name="The Broad Institute Genomics Platform"/>
            <consortium name="The Broad Institute Genome Sequencing Center for Infectious Disease"/>
            <person name="Wu L."/>
            <person name="Ma J."/>
        </authorList>
    </citation>
    <scope>NUCLEOTIDE SEQUENCE [LARGE SCALE GENOMIC DNA]</scope>
    <source>
        <strain evidence="2">JCM 4087</strain>
    </source>
</reference>
<keyword evidence="2" id="KW-1185">Reference proteome</keyword>
<accession>A0ABW1EL61</accession>
<evidence type="ECO:0000313" key="1">
    <source>
        <dbReference type="EMBL" id="MFC5863995.1"/>
    </source>
</evidence>
<organism evidence="1 2">
    <name type="scientific">Acidicapsa dinghuensis</name>
    <dbReference type="NCBI Taxonomy" id="2218256"/>
    <lineage>
        <taxon>Bacteria</taxon>
        <taxon>Pseudomonadati</taxon>
        <taxon>Acidobacteriota</taxon>
        <taxon>Terriglobia</taxon>
        <taxon>Terriglobales</taxon>
        <taxon>Acidobacteriaceae</taxon>
        <taxon>Acidicapsa</taxon>
    </lineage>
</organism>
<name>A0ABW1EL61_9BACT</name>
<dbReference type="Gene3D" id="2.60.40.1120">
    <property type="entry name" value="Carboxypeptidase-like, regulatory domain"/>
    <property type="match status" value="1"/>
</dbReference>
<gene>
    <name evidence="1" type="ORF">ACFPT7_16945</name>
</gene>